<dbReference type="InterPro" id="IPR036388">
    <property type="entry name" value="WH-like_DNA-bd_sf"/>
</dbReference>
<dbReference type="GO" id="GO:0003677">
    <property type="term" value="F:DNA binding"/>
    <property type="evidence" value="ECO:0007669"/>
    <property type="project" value="UniProtKB-UniRule"/>
</dbReference>
<evidence type="ECO:0000256" key="4">
    <source>
        <dbReference type="ARBA" id="ARBA00023163"/>
    </source>
</evidence>
<dbReference type="InterPro" id="IPR051677">
    <property type="entry name" value="AfsR-DnrI-RedD_regulator"/>
</dbReference>
<dbReference type="GO" id="GO:0006355">
    <property type="term" value="P:regulation of DNA-templated transcription"/>
    <property type="evidence" value="ECO:0007669"/>
    <property type="project" value="InterPro"/>
</dbReference>
<dbReference type="RefSeq" id="WP_013016275.1">
    <property type="nucleotide sequence ID" value="NC_013947.1"/>
</dbReference>
<dbReference type="PROSITE" id="PS51755">
    <property type="entry name" value="OMPR_PHOB"/>
    <property type="match status" value="1"/>
</dbReference>
<dbReference type="SMART" id="SM00862">
    <property type="entry name" value="Trans_reg_C"/>
    <property type="match status" value="1"/>
</dbReference>
<dbReference type="Gene3D" id="1.10.10.10">
    <property type="entry name" value="Winged helix-like DNA-binding domain superfamily/Winged helix DNA-binding domain"/>
    <property type="match status" value="1"/>
</dbReference>
<dbReference type="InterPro" id="IPR005158">
    <property type="entry name" value="BTAD"/>
</dbReference>
<dbReference type="GO" id="GO:0000160">
    <property type="term" value="P:phosphorelay signal transduction system"/>
    <property type="evidence" value="ECO:0007669"/>
    <property type="project" value="InterPro"/>
</dbReference>
<evidence type="ECO:0000256" key="1">
    <source>
        <dbReference type="ARBA" id="ARBA00005820"/>
    </source>
</evidence>
<dbReference type="PRINTS" id="PR00364">
    <property type="entry name" value="DISEASERSIST"/>
</dbReference>
<dbReference type="InterPro" id="IPR016032">
    <property type="entry name" value="Sig_transdc_resp-reg_C-effctor"/>
</dbReference>
<dbReference type="OrthoDB" id="581105at2"/>
<evidence type="ECO:0000256" key="5">
    <source>
        <dbReference type="PROSITE-ProRule" id="PRU01091"/>
    </source>
</evidence>
<keyword evidence="8" id="KW-1185">Reference proteome</keyword>
<dbReference type="Gene3D" id="3.40.50.300">
    <property type="entry name" value="P-loop containing nucleotide triphosphate hydrolases"/>
    <property type="match status" value="1"/>
</dbReference>
<keyword evidence="2" id="KW-0805">Transcription regulation</keyword>
<dbReference type="SMART" id="SM00028">
    <property type="entry name" value="TPR"/>
    <property type="match status" value="4"/>
</dbReference>
<dbReference type="AlphaFoldDB" id="D3Q9Z2"/>
<evidence type="ECO:0000256" key="2">
    <source>
        <dbReference type="ARBA" id="ARBA00023015"/>
    </source>
</evidence>
<dbReference type="PANTHER" id="PTHR35807">
    <property type="entry name" value="TRANSCRIPTIONAL REGULATOR REDD-RELATED"/>
    <property type="match status" value="1"/>
</dbReference>
<dbReference type="EMBL" id="CP001778">
    <property type="protein sequence ID" value="ADD40704.1"/>
    <property type="molecule type" value="Genomic_DNA"/>
</dbReference>
<comment type="similarity">
    <text evidence="1">Belongs to the AfsR/DnrI/RedD regulatory family.</text>
</comment>
<protein>
    <submittedName>
        <fullName evidence="7">Transcriptional regulator, SARP family</fullName>
    </submittedName>
</protein>
<feature type="domain" description="OmpR/PhoB-type" evidence="6">
    <location>
        <begin position="1"/>
        <end position="89"/>
    </location>
</feature>
<dbReference type="GO" id="GO:0043531">
    <property type="term" value="F:ADP binding"/>
    <property type="evidence" value="ECO:0007669"/>
    <property type="project" value="InterPro"/>
</dbReference>
<feature type="DNA-binding region" description="OmpR/PhoB-type" evidence="5">
    <location>
        <begin position="1"/>
        <end position="89"/>
    </location>
</feature>
<dbReference type="eggNOG" id="COG3629">
    <property type="taxonomic scope" value="Bacteria"/>
</dbReference>
<name>D3Q9Z2_STANL</name>
<dbReference type="SUPFAM" id="SSF48452">
    <property type="entry name" value="TPR-like"/>
    <property type="match status" value="3"/>
</dbReference>
<dbReference type="InterPro" id="IPR027417">
    <property type="entry name" value="P-loop_NTPase"/>
</dbReference>
<dbReference type="KEGG" id="sna:Snas_0994"/>
<dbReference type="HOGENOM" id="CLU_004665_2_0_11"/>
<keyword evidence="3 5" id="KW-0238">DNA-binding</keyword>
<dbReference type="SMART" id="SM01043">
    <property type="entry name" value="BTAD"/>
    <property type="match status" value="1"/>
</dbReference>
<dbReference type="SUPFAM" id="SSF46894">
    <property type="entry name" value="C-terminal effector domain of the bipartite response regulators"/>
    <property type="match status" value="1"/>
</dbReference>
<gene>
    <name evidence="7" type="ordered locus">Snas_0994</name>
</gene>
<proteinExistence type="inferred from homology"/>
<evidence type="ECO:0000313" key="8">
    <source>
        <dbReference type="Proteomes" id="UP000000844"/>
    </source>
</evidence>
<dbReference type="InterPro" id="IPR011990">
    <property type="entry name" value="TPR-like_helical_dom_sf"/>
</dbReference>
<reference evidence="7 8" key="1">
    <citation type="journal article" date="2009" name="Stand. Genomic Sci.">
        <title>Complete genome sequence of Stackebrandtia nassauensis type strain (LLR-40K-21).</title>
        <authorList>
            <person name="Munk C."/>
            <person name="Lapidus A."/>
            <person name="Copeland A."/>
            <person name="Jando M."/>
            <person name="Mayilraj S."/>
            <person name="Glavina Del Rio T."/>
            <person name="Nolan M."/>
            <person name="Chen F."/>
            <person name="Lucas S."/>
            <person name="Tice H."/>
            <person name="Cheng J.F."/>
            <person name="Han C."/>
            <person name="Detter J.C."/>
            <person name="Bruce D."/>
            <person name="Goodwin L."/>
            <person name="Chain P."/>
            <person name="Pitluck S."/>
            <person name="Goker M."/>
            <person name="Ovchinikova G."/>
            <person name="Pati A."/>
            <person name="Ivanova N."/>
            <person name="Mavromatis K."/>
            <person name="Chen A."/>
            <person name="Palaniappan K."/>
            <person name="Land M."/>
            <person name="Hauser L."/>
            <person name="Chang Y.J."/>
            <person name="Jeffries C.D."/>
            <person name="Bristow J."/>
            <person name="Eisen J.A."/>
            <person name="Markowitz V."/>
            <person name="Hugenholtz P."/>
            <person name="Kyrpides N.C."/>
            <person name="Klenk H.P."/>
        </authorList>
    </citation>
    <scope>NUCLEOTIDE SEQUENCE [LARGE SCALE GENOMIC DNA]</scope>
    <source>
        <strain evidence="8">DSM 44728 / CIP 108903 / NRRL B-16338 / NBRC 102104 / LLR-40K-21</strain>
    </source>
</reference>
<dbReference type="STRING" id="446470.Snas_0994"/>
<dbReference type="InterPro" id="IPR019734">
    <property type="entry name" value="TPR_rpt"/>
</dbReference>
<dbReference type="Gene3D" id="1.25.40.10">
    <property type="entry name" value="Tetratricopeptide repeat domain"/>
    <property type="match status" value="3"/>
</dbReference>
<accession>D3Q9Z2</accession>
<evidence type="ECO:0000256" key="3">
    <source>
        <dbReference type="ARBA" id="ARBA00023125"/>
    </source>
</evidence>
<evidence type="ECO:0000259" key="6">
    <source>
        <dbReference type="PROSITE" id="PS51755"/>
    </source>
</evidence>
<dbReference type="SUPFAM" id="SSF52540">
    <property type="entry name" value="P-loop containing nucleoside triphosphate hydrolases"/>
    <property type="match status" value="1"/>
</dbReference>
<dbReference type="Pfam" id="PF03704">
    <property type="entry name" value="BTAD"/>
    <property type="match status" value="1"/>
</dbReference>
<evidence type="ECO:0000313" key="7">
    <source>
        <dbReference type="EMBL" id="ADD40704.1"/>
    </source>
</evidence>
<sequence>MELLVLGPLEVRHNDRTVAIRGRVHPRLLAILALNAGKVVSLTTLIDTVWDDNPPATAKRQVQNALAQLRNQLSQRLIESVGQDYRLNLDIAEVDAHQFNMMVKQAQQERVRGHHASALARLREALGLWHGPALAGLTGHALQLKARHLDNARLAATEDRIELELQLGKTLDIAELGTLTAQHPLNQRLASHLMLALYRDHRTAEALAVYTDIQQRLADELGIDPGKALREQRTAILREDPSLAAPAVAERSVSRPVPAQLPADIAGFTGRHDQLAQLDSLPKAGATSAILSTIGGIGGVGKTALAIHWAHRNRRRFPDGQLYVNLRGFDREEPLAPLKALTRFLRAFDVPADTIPSDTESAAALFRSLVIDKRLLVVLDNARDVEQVRPLVPGGPETLTLVTSRNRLVGLTALHGAVPITVGAMSRTESLDVLNNLVGKDRLHAESSASRQLARLCADLPLALRIAGANLGTTSELSVAEYVQELEGPQRLERLSIEGEPQTAVSAALSLSVQALPVAAQQLFMRVGLIPGEDFHQDLVTVIGQEPPTEALRLLRTLVSGNLLEPYRTNRFRFHDLVREYAATIAKDSLDASEHEATADRIVQWYYDTRAETAASEYGNVVAAFKAWQDHRRSLSLIPVLQINLHNGLHLSEVLSHLDTAHQLALRVNDQLSLQRTTTALTAYSWATGDYTAAFAYGRQAVTHALAFDDDADGIARGNLGTLYSHDGNFRQAQPLLEEALEAATHSDQPAFAVPVGIALAHLLLDRGEYLRAGEVIRQLDAIECPPASTVFLMTARVDLEAARGELQVALELATRTLRTAREHSHLRAELYALQKRSRIRRRLNDLSGARADTALALELAAENGYPLPESIMRSEHALSLCDTDSPHEARTQLARLDETSVYSGAKSLQAMAAATLSNVYNKLREYADSIKHGTRALEFFSAMPYPLAQARVLRTLADSHDALGDSAIARQQREEALDIFTRLGVPVNDTSCPE</sequence>
<dbReference type="PANTHER" id="PTHR35807:SF1">
    <property type="entry name" value="TRANSCRIPTIONAL REGULATOR REDD"/>
    <property type="match status" value="1"/>
</dbReference>
<dbReference type="Pfam" id="PF00486">
    <property type="entry name" value="Trans_reg_C"/>
    <property type="match status" value="1"/>
</dbReference>
<dbReference type="eggNOG" id="COG3903">
    <property type="taxonomic scope" value="Bacteria"/>
</dbReference>
<dbReference type="CDD" id="cd15831">
    <property type="entry name" value="BTAD"/>
    <property type="match status" value="1"/>
</dbReference>
<dbReference type="Proteomes" id="UP000000844">
    <property type="component" value="Chromosome"/>
</dbReference>
<keyword evidence="4" id="KW-0804">Transcription</keyword>
<organism evidence="7 8">
    <name type="scientific">Stackebrandtia nassauensis (strain DSM 44728 / CIP 108903 / NRRL B-16338 / NBRC 102104 / LLR-40K-21)</name>
    <dbReference type="NCBI Taxonomy" id="446470"/>
    <lineage>
        <taxon>Bacteria</taxon>
        <taxon>Bacillati</taxon>
        <taxon>Actinomycetota</taxon>
        <taxon>Actinomycetes</taxon>
        <taxon>Glycomycetales</taxon>
        <taxon>Glycomycetaceae</taxon>
        <taxon>Stackebrandtia</taxon>
    </lineage>
</organism>
<dbReference type="InterPro" id="IPR001867">
    <property type="entry name" value="OmpR/PhoB-type_DNA-bd"/>
</dbReference>